<dbReference type="Proteomes" id="UP000422837">
    <property type="component" value="Chromosome"/>
</dbReference>
<evidence type="ECO:0000256" key="2">
    <source>
        <dbReference type="ARBA" id="ARBA00022963"/>
    </source>
</evidence>
<dbReference type="InterPro" id="IPR016035">
    <property type="entry name" value="Acyl_Trfase/lysoPLipase"/>
</dbReference>
<feature type="short sequence motif" description="GXSXG" evidence="4">
    <location>
        <begin position="55"/>
        <end position="59"/>
    </location>
</feature>
<keyword evidence="3" id="KW-0443">Lipid metabolism</keyword>
<dbReference type="InterPro" id="IPR045943">
    <property type="entry name" value="DUF6363"/>
</dbReference>
<dbReference type="AlphaFoldDB" id="A0ABD6Z0I4"/>
<dbReference type="InterPro" id="IPR050301">
    <property type="entry name" value="NTE"/>
</dbReference>
<dbReference type="EMBL" id="CP046123">
    <property type="protein sequence ID" value="QGN29538.1"/>
    <property type="molecule type" value="Genomic_DNA"/>
</dbReference>
<dbReference type="PROSITE" id="PS51635">
    <property type="entry name" value="PNPLA"/>
    <property type="match status" value="1"/>
</dbReference>
<accession>A0ABD6Z0I4</accession>
<dbReference type="PANTHER" id="PTHR14226">
    <property type="entry name" value="NEUROPATHY TARGET ESTERASE/SWISS CHEESE D.MELANOGASTER"/>
    <property type="match status" value="1"/>
</dbReference>
<proteinExistence type="predicted"/>
<reference evidence="6 7" key="1">
    <citation type="submission" date="2019-11" db="EMBL/GenBank/DDBJ databases">
        <title>Detection and genome characteristic of a blood enterococcus casselifavus isolate from Zhengzhou,china.</title>
        <authorList>
            <person name="Wen P."/>
        </authorList>
    </citation>
    <scope>NUCLEOTIDE SEQUENCE [LARGE SCALE GENOMIC DNA]</scope>
    <source>
        <strain evidence="6 7">EC291</strain>
    </source>
</reference>
<evidence type="ECO:0000313" key="7">
    <source>
        <dbReference type="Proteomes" id="UP000422837"/>
    </source>
</evidence>
<dbReference type="CDD" id="cd07208">
    <property type="entry name" value="Pat_hypo_Ecoli_yjju_like"/>
    <property type="match status" value="1"/>
</dbReference>
<dbReference type="PANTHER" id="PTHR14226:SF25">
    <property type="entry name" value="PHOSPHOESTERASE"/>
    <property type="match status" value="1"/>
</dbReference>
<evidence type="ECO:0000259" key="5">
    <source>
        <dbReference type="PROSITE" id="PS51635"/>
    </source>
</evidence>
<evidence type="ECO:0000256" key="1">
    <source>
        <dbReference type="ARBA" id="ARBA00022801"/>
    </source>
</evidence>
<evidence type="ECO:0000313" key="6">
    <source>
        <dbReference type="EMBL" id="QGN29538.1"/>
    </source>
</evidence>
<evidence type="ECO:0000256" key="3">
    <source>
        <dbReference type="ARBA" id="ARBA00023098"/>
    </source>
</evidence>
<sequence length="301" mass="34314">MSKKIDFQRLPTGTASDLIVKGCLVIEGGAFRGIYAQGVVDFLMTKGINMECTIGCSAGALTVMNYVSGQIGRSILINLKYRHDKRYIGWKNMAKGKGLIGFDFILNEVTNDYPFDEKRFFLKERRFVTVATDILSGKPRYSDKDNFSDYVLAIQASASMPFISKPVSIEDSLYLEGGVIDSIPYQWGLNQGYKKMIVIRTREVSYRKDMSKKNRFLEHSILTKKYPLLKQALQDRARMYNAQCDKLDMLVGEEKVFCFSPSKPLDVGRLEGNLSKLEGLYYMGYQDAEKMFPNLIKYIEN</sequence>
<dbReference type="Pfam" id="PF01734">
    <property type="entry name" value="Patatin"/>
    <property type="match status" value="1"/>
</dbReference>
<feature type="domain" description="PNPLA" evidence="5">
    <location>
        <begin position="24"/>
        <end position="189"/>
    </location>
</feature>
<dbReference type="Gene3D" id="3.40.1090.10">
    <property type="entry name" value="Cytosolic phospholipase A2 catalytic domain"/>
    <property type="match status" value="2"/>
</dbReference>
<comment type="caution">
    <text evidence="4">Lacks conserved residue(s) required for the propagation of feature annotation.</text>
</comment>
<keyword evidence="2" id="KW-0442">Lipid degradation</keyword>
<dbReference type="GO" id="GO:0016787">
    <property type="term" value="F:hydrolase activity"/>
    <property type="evidence" value="ECO:0007669"/>
    <property type="project" value="UniProtKB-KW"/>
</dbReference>
<protein>
    <submittedName>
        <fullName evidence="6">Patatin family protein</fullName>
    </submittedName>
</protein>
<dbReference type="RefSeq" id="WP_154694469.1">
    <property type="nucleotide sequence ID" value="NZ_CP046123.1"/>
</dbReference>
<dbReference type="InterPro" id="IPR002641">
    <property type="entry name" value="PNPLA_dom"/>
</dbReference>
<dbReference type="InterPro" id="IPR037483">
    <property type="entry name" value="YjjU-like"/>
</dbReference>
<name>A0ABD6Z0I4_ENTCA</name>
<dbReference type="SUPFAM" id="SSF52151">
    <property type="entry name" value="FabD/lysophospholipase-like"/>
    <property type="match status" value="1"/>
</dbReference>
<dbReference type="Pfam" id="PF19890">
    <property type="entry name" value="DUF6363"/>
    <property type="match status" value="1"/>
</dbReference>
<dbReference type="GO" id="GO:0016042">
    <property type="term" value="P:lipid catabolic process"/>
    <property type="evidence" value="ECO:0007669"/>
    <property type="project" value="UniProtKB-KW"/>
</dbReference>
<gene>
    <name evidence="6" type="ORF">GFU50_08445</name>
</gene>
<organism evidence="6 7">
    <name type="scientific">Enterococcus casseliflavus</name>
    <name type="common">Enterococcus flavescens</name>
    <dbReference type="NCBI Taxonomy" id="37734"/>
    <lineage>
        <taxon>Bacteria</taxon>
        <taxon>Bacillati</taxon>
        <taxon>Bacillota</taxon>
        <taxon>Bacilli</taxon>
        <taxon>Lactobacillales</taxon>
        <taxon>Enterococcaceae</taxon>
        <taxon>Enterococcus</taxon>
    </lineage>
</organism>
<evidence type="ECO:0000256" key="4">
    <source>
        <dbReference type="PROSITE-ProRule" id="PRU01161"/>
    </source>
</evidence>
<keyword evidence="1" id="KW-0378">Hydrolase</keyword>